<evidence type="ECO:0000313" key="1">
    <source>
        <dbReference type="EMBL" id="QOR59843.1"/>
    </source>
</evidence>
<protein>
    <recommendedName>
        <fullName evidence="3">Tail sheath protein</fullName>
    </recommendedName>
</protein>
<evidence type="ECO:0008006" key="3">
    <source>
        <dbReference type="Google" id="ProtNLM"/>
    </source>
</evidence>
<dbReference type="EMBL" id="MT774394">
    <property type="protein sequence ID" value="QOR59843.1"/>
    <property type="molecule type" value="Genomic_DNA"/>
</dbReference>
<accession>A0A7M1RZH2</accession>
<keyword evidence="2" id="KW-1185">Reference proteome</keyword>
<name>A0A7M1RZH2_9CAUD</name>
<dbReference type="KEGG" id="vg:65130459"/>
<evidence type="ECO:0000313" key="2">
    <source>
        <dbReference type="Proteomes" id="UP000593898"/>
    </source>
</evidence>
<dbReference type="RefSeq" id="YP_010112001.1">
    <property type="nucleotide sequence ID" value="NC_055887.1"/>
</dbReference>
<dbReference type="Proteomes" id="UP000593898">
    <property type="component" value="Segment"/>
</dbReference>
<proteinExistence type="predicted"/>
<dbReference type="GeneID" id="65130459"/>
<organism evidence="1 2">
    <name type="scientific">uncultured phage cr271_1</name>
    <dbReference type="NCBI Taxonomy" id="2772078"/>
    <lineage>
        <taxon>Viruses</taxon>
        <taxon>Duplodnaviria</taxon>
        <taxon>Heunggongvirae</taxon>
        <taxon>Uroviricota</taxon>
        <taxon>Caudoviricetes</taxon>
        <taxon>Crassvirales</taxon>
        <taxon>Intestiviridae</taxon>
        <taxon>Obtuvirinae</taxon>
        <taxon>Hacihdavirus</taxon>
        <taxon>Hacihdavirus animalis</taxon>
    </lineage>
</organism>
<reference evidence="1 2" key="1">
    <citation type="submission" date="2020-07" db="EMBL/GenBank/DDBJ databases">
        <title>Taxonomic proposal: Crassvirales, a new order of highly abundant and diverse bacterial viruses.</title>
        <authorList>
            <person name="Shkoporov A.N."/>
            <person name="Stockdale S.R."/>
            <person name="Guerin E."/>
            <person name="Ross R.P."/>
            <person name="Hill C."/>
        </authorList>
    </citation>
    <scope>NUCLEOTIDE SEQUENCE [LARGE SCALE GENOMIC DNA]</scope>
</reference>
<sequence>MKQLLIVSNTTLNGGAATPKDLSSMAKGAIGFYHLDDDTAWLSTAATKNFAIALGYGTKANAFVIPEVDFSSLTLQKATSQAAATFTAKVTISSVAVGKEYTIMIVKKGVVFHERNTWTATSLAKSTTVADVAADLVKQINASKETSGMTASNEGGVITLTAAQPGVDFEIVCADELTGIKPTAVTNGIAAILDKAYVEDLASRCAAGKGFNYTAEDAHEMYPGYPEAVADTTYTLYTLRFKVGRSAAKQRDEQIYQIVHIAVPSSATTLIGNLDTILGVGTTPAPSVEDGD</sequence>